<proteinExistence type="inferred from homology"/>
<comment type="subunit">
    <text evidence="2">Interacts transiently with the RNA polymerase catalytic core formed by RpoA, RpoB, RpoC and RpoZ (2 alpha, 1 beta, 1 beta' and 1 omega subunit) to form the RNA polymerase holoenzyme that can initiate transcription.</text>
</comment>
<keyword evidence="4" id="KW-0731">Sigma factor</keyword>
<dbReference type="InterPro" id="IPR036388">
    <property type="entry name" value="WH-like_DNA-bd_sf"/>
</dbReference>
<feature type="domain" description="RNA polymerase sigma-70 region 2" evidence="7">
    <location>
        <begin position="10"/>
        <end position="74"/>
    </location>
</feature>
<feature type="compositionally biased region" description="Basic and acidic residues" evidence="6">
    <location>
        <begin position="76"/>
        <end position="88"/>
    </location>
</feature>
<dbReference type="EMBL" id="JAAKZY010000251">
    <property type="protein sequence ID" value="NGO14332.1"/>
    <property type="molecule type" value="Genomic_DNA"/>
</dbReference>
<evidence type="ECO:0000256" key="2">
    <source>
        <dbReference type="ARBA" id="ARBA00011344"/>
    </source>
</evidence>
<dbReference type="PANTHER" id="PTHR30173:SF43">
    <property type="entry name" value="ECF RNA POLYMERASE SIGMA FACTOR SIGI-RELATED"/>
    <property type="match status" value="1"/>
</dbReference>
<dbReference type="Gene3D" id="1.10.1740.10">
    <property type="match status" value="1"/>
</dbReference>
<evidence type="ECO:0000256" key="3">
    <source>
        <dbReference type="ARBA" id="ARBA00023015"/>
    </source>
</evidence>
<dbReference type="Pfam" id="PF04542">
    <property type="entry name" value="Sigma70_r2"/>
    <property type="match status" value="1"/>
</dbReference>
<evidence type="ECO:0000313" key="10">
    <source>
        <dbReference type="Proteomes" id="UP000472335"/>
    </source>
</evidence>
<accession>A0A6G4VJJ4</accession>
<feature type="region of interest" description="Disordered" evidence="6">
    <location>
        <begin position="153"/>
        <end position="172"/>
    </location>
</feature>
<evidence type="ECO:0000256" key="5">
    <source>
        <dbReference type="ARBA" id="ARBA00023163"/>
    </source>
</evidence>
<dbReference type="InterPro" id="IPR013324">
    <property type="entry name" value="RNA_pol_sigma_r3/r4-like"/>
</dbReference>
<dbReference type="SUPFAM" id="SSF88946">
    <property type="entry name" value="Sigma2 domain of RNA polymerase sigma factors"/>
    <property type="match status" value="1"/>
</dbReference>
<comment type="caution">
    <text evidence="9">The sequence shown here is derived from an EMBL/GenBank/DDBJ whole genome shotgun (WGS) entry which is preliminary data.</text>
</comment>
<name>A0A6G4VJJ4_9ACTN</name>
<comment type="similarity">
    <text evidence="1">Belongs to the sigma-70 factor family. ECF subfamily.</text>
</comment>
<dbReference type="SUPFAM" id="SSF54427">
    <property type="entry name" value="NTF2-like"/>
    <property type="match status" value="1"/>
</dbReference>
<gene>
    <name evidence="9" type="ORF">G5C60_43760</name>
</gene>
<organism evidence="9 10">
    <name type="scientific">Streptomyces scabichelini</name>
    <dbReference type="NCBI Taxonomy" id="2711217"/>
    <lineage>
        <taxon>Bacteria</taxon>
        <taxon>Bacillati</taxon>
        <taxon>Actinomycetota</taxon>
        <taxon>Actinomycetes</taxon>
        <taxon>Kitasatosporales</taxon>
        <taxon>Streptomycetaceae</taxon>
        <taxon>Streptomyces</taxon>
    </lineage>
</organism>
<feature type="region of interest" description="Disordered" evidence="6">
    <location>
        <begin position="76"/>
        <end position="98"/>
    </location>
</feature>
<dbReference type="GO" id="GO:0006352">
    <property type="term" value="P:DNA-templated transcription initiation"/>
    <property type="evidence" value="ECO:0007669"/>
    <property type="project" value="InterPro"/>
</dbReference>
<dbReference type="InterPro" id="IPR007627">
    <property type="entry name" value="RNA_pol_sigma70_r2"/>
</dbReference>
<dbReference type="AlphaFoldDB" id="A0A6G4VJJ4"/>
<evidence type="ECO:0000256" key="1">
    <source>
        <dbReference type="ARBA" id="ARBA00010641"/>
    </source>
</evidence>
<keyword evidence="3" id="KW-0805">Transcription regulation</keyword>
<dbReference type="InterPro" id="IPR013325">
    <property type="entry name" value="RNA_pol_sigma_r2"/>
</dbReference>
<dbReference type="PANTHER" id="PTHR30173">
    <property type="entry name" value="SIGMA 19 FACTOR"/>
    <property type="match status" value="1"/>
</dbReference>
<dbReference type="RefSeq" id="WP_165268605.1">
    <property type="nucleotide sequence ID" value="NZ_JAAKZY010000251.1"/>
</dbReference>
<dbReference type="Pfam" id="PF08281">
    <property type="entry name" value="Sigma70_r4_2"/>
    <property type="match status" value="1"/>
</dbReference>
<dbReference type="InterPro" id="IPR032710">
    <property type="entry name" value="NTF2-like_dom_sf"/>
</dbReference>
<dbReference type="GO" id="GO:0016987">
    <property type="term" value="F:sigma factor activity"/>
    <property type="evidence" value="ECO:0007669"/>
    <property type="project" value="UniProtKB-KW"/>
</dbReference>
<dbReference type="NCBIfam" id="TIGR02937">
    <property type="entry name" value="sigma70-ECF"/>
    <property type="match status" value="1"/>
</dbReference>
<evidence type="ECO:0000313" key="9">
    <source>
        <dbReference type="EMBL" id="NGO14332.1"/>
    </source>
</evidence>
<reference evidence="9 10" key="1">
    <citation type="submission" date="2020-02" db="EMBL/GenBank/DDBJ databases">
        <title>Whole-genome analyses of novel actinobacteria.</title>
        <authorList>
            <person name="Sahin N."/>
            <person name="Gencbay T."/>
        </authorList>
    </citation>
    <scope>NUCLEOTIDE SEQUENCE [LARGE SCALE GENOMIC DNA]</scope>
    <source>
        <strain evidence="9 10">HC44</strain>
    </source>
</reference>
<dbReference type="InterPro" id="IPR014284">
    <property type="entry name" value="RNA_pol_sigma-70_dom"/>
</dbReference>
<dbReference type="InterPro" id="IPR013249">
    <property type="entry name" value="RNA_pol_sigma70_r4_t2"/>
</dbReference>
<evidence type="ECO:0000259" key="7">
    <source>
        <dbReference type="Pfam" id="PF04542"/>
    </source>
</evidence>
<dbReference type="Gene3D" id="1.10.10.10">
    <property type="entry name" value="Winged helix-like DNA-binding domain superfamily/Winged helix DNA-binding domain"/>
    <property type="match status" value="1"/>
</dbReference>
<dbReference type="Proteomes" id="UP000472335">
    <property type="component" value="Unassembled WGS sequence"/>
</dbReference>
<feature type="domain" description="RNA polymerase sigma factor 70 region 4 type 2" evidence="8">
    <location>
        <begin position="109"/>
        <end position="159"/>
    </location>
</feature>
<dbReference type="Gene3D" id="3.10.450.50">
    <property type="match status" value="1"/>
</dbReference>
<evidence type="ECO:0000256" key="4">
    <source>
        <dbReference type="ARBA" id="ARBA00023082"/>
    </source>
</evidence>
<sequence length="309" mass="33383">MHEHDGLAELFEAHRGHLRAVAARMLGSLSDADDAVQETWLRLSRTEVAGVDNLAGWLRTVVSRICLDMLRSRTSRREEPLDRQRGDGLPEDSDAPEDEVLRVDSVGRALLVVLDTLSPAERVAFVLHDLFAVPFAQIAPVLDRSEVTTKKLASRARHKVRGTPADSAASAARHRHRHVVEAFLAAARTGDLDGLLAVLAPDVVRRADPAVLPSGAPTEIRGADAVARNTTVFGRPSRFGTPALVNGTVGIVVAPRGRLRLAIRFTFGEDGRITAYEVIGEPERLRELSLGVLNNDLRRLGGAPTGVVG</sequence>
<evidence type="ECO:0000256" key="6">
    <source>
        <dbReference type="SAM" id="MobiDB-lite"/>
    </source>
</evidence>
<dbReference type="InterPro" id="IPR052704">
    <property type="entry name" value="ECF_Sigma-70_Domain"/>
</dbReference>
<dbReference type="GO" id="GO:0003677">
    <property type="term" value="F:DNA binding"/>
    <property type="evidence" value="ECO:0007669"/>
    <property type="project" value="InterPro"/>
</dbReference>
<evidence type="ECO:0000259" key="8">
    <source>
        <dbReference type="Pfam" id="PF08281"/>
    </source>
</evidence>
<keyword evidence="10" id="KW-1185">Reference proteome</keyword>
<dbReference type="SUPFAM" id="SSF88659">
    <property type="entry name" value="Sigma3 and sigma4 domains of RNA polymerase sigma factors"/>
    <property type="match status" value="1"/>
</dbReference>
<feature type="compositionally biased region" description="Acidic residues" evidence="6">
    <location>
        <begin position="89"/>
        <end position="98"/>
    </location>
</feature>
<protein>
    <submittedName>
        <fullName evidence="9">Sigma-70 family RNA polymerase sigma factor</fullName>
    </submittedName>
</protein>
<keyword evidence="5" id="KW-0804">Transcription</keyword>